<dbReference type="InterPro" id="IPR017946">
    <property type="entry name" value="PLC-like_Pdiesterase_TIM-brl"/>
</dbReference>
<dbReference type="InterPro" id="IPR032075">
    <property type="entry name" value="PI-PLC-C1"/>
</dbReference>
<sequence length="87" mass="9304">MDGIDAEIRSVFPDSALITPDKVQGKAPTLAAAVKAGGWPKLKAARGKVMFAMDEGPAKTDIYRGQRKSLEGRAMFINTDEGRLPAT</sequence>
<gene>
    <name evidence="1" type="ORF">JKL49_10470</name>
</gene>
<proteinExistence type="predicted"/>
<dbReference type="Gene3D" id="3.20.20.190">
    <property type="entry name" value="Phosphatidylinositol (PI) phosphodiesterase"/>
    <property type="match status" value="1"/>
</dbReference>
<reference evidence="1" key="1">
    <citation type="submission" date="2021-01" db="EMBL/GenBank/DDBJ databases">
        <title>Genome sequence of Phenylobacterium sp. 20VBR1 isolated from a valley glaceir, Ny-Alesund, Svalbard.</title>
        <authorList>
            <person name="Thomas F.A."/>
            <person name="Krishnan K.P."/>
            <person name="Sinha R.K."/>
        </authorList>
    </citation>
    <scope>NUCLEOTIDE SEQUENCE</scope>
    <source>
        <strain evidence="1">20VBR1</strain>
    </source>
</reference>
<dbReference type="EMBL" id="CP068570">
    <property type="protein sequence ID" value="QQZ51399.1"/>
    <property type="molecule type" value="Genomic_DNA"/>
</dbReference>
<name>A0A974P5F8_9CAUL</name>
<dbReference type="Pfam" id="PF16670">
    <property type="entry name" value="PI-PLC-C1"/>
    <property type="match status" value="1"/>
</dbReference>
<dbReference type="AlphaFoldDB" id="A0A974P5F8"/>
<protein>
    <submittedName>
        <fullName evidence="1">Uncharacterized protein</fullName>
    </submittedName>
</protein>
<accession>A0A974P5F8</accession>
<evidence type="ECO:0000313" key="1">
    <source>
        <dbReference type="EMBL" id="QQZ51399.1"/>
    </source>
</evidence>
<organism evidence="1">
    <name type="scientific">Phenylobacterium glaciei</name>
    <dbReference type="NCBI Taxonomy" id="2803784"/>
    <lineage>
        <taxon>Bacteria</taxon>
        <taxon>Pseudomonadati</taxon>
        <taxon>Pseudomonadota</taxon>
        <taxon>Alphaproteobacteria</taxon>
        <taxon>Caulobacterales</taxon>
        <taxon>Caulobacteraceae</taxon>
        <taxon>Phenylobacterium</taxon>
    </lineage>
</organism>
<dbReference type="GO" id="GO:0006629">
    <property type="term" value="P:lipid metabolic process"/>
    <property type="evidence" value="ECO:0007669"/>
    <property type="project" value="InterPro"/>
</dbReference>
<dbReference type="GO" id="GO:0008081">
    <property type="term" value="F:phosphoric diester hydrolase activity"/>
    <property type="evidence" value="ECO:0007669"/>
    <property type="project" value="InterPro"/>
</dbReference>